<dbReference type="EMBL" id="CM029052">
    <property type="protein sequence ID" value="KAG2556754.1"/>
    <property type="molecule type" value="Genomic_DNA"/>
</dbReference>
<dbReference type="Proteomes" id="UP000823388">
    <property type="component" value="Chromosome 8N"/>
</dbReference>
<dbReference type="AlphaFoldDB" id="A0A8T0PE67"/>
<organism evidence="2 3">
    <name type="scientific">Panicum virgatum</name>
    <name type="common">Blackwell switchgrass</name>
    <dbReference type="NCBI Taxonomy" id="38727"/>
    <lineage>
        <taxon>Eukaryota</taxon>
        <taxon>Viridiplantae</taxon>
        <taxon>Streptophyta</taxon>
        <taxon>Embryophyta</taxon>
        <taxon>Tracheophyta</taxon>
        <taxon>Spermatophyta</taxon>
        <taxon>Magnoliopsida</taxon>
        <taxon>Liliopsida</taxon>
        <taxon>Poales</taxon>
        <taxon>Poaceae</taxon>
        <taxon>PACMAD clade</taxon>
        <taxon>Panicoideae</taxon>
        <taxon>Panicodae</taxon>
        <taxon>Paniceae</taxon>
        <taxon>Panicinae</taxon>
        <taxon>Panicum</taxon>
        <taxon>Panicum sect. Hiantes</taxon>
    </lineage>
</organism>
<reference evidence="2" key="1">
    <citation type="submission" date="2020-05" db="EMBL/GenBank/DDBJ databases">
        <title>WGS assembly of Panicum virgatum.</title>
        <authorList>
            <person name="Lovell J.T."/>
            <person name="Jenkins J."/>
            <person name="Shu S."/>
            <person name="Juenger T.E."/>
            <person name="Schmutz J."/>
        </authorList>
    </citation>
    <scope>NUCLEOTIDE SEQUENCE</scope>
    <source>
        <strain evidence="2">AP13</strain>
    </source>
</reference>
<feature type="compositionally biased region" description="Basic and acidic residues" evidence="1">
    <location>
        <begin position="24"/>
        <end position="39"/>
    </location>
</feature>
<evidence type="ECO:0000313" key="3">
    <source>
        <dbReference type="Proteomes" id="UP000823388"/>
    </source>
</evidence>
<evidence type="ECO:0000313" key="2">
    <source>
        <dbReference type="EMBL" id="KAG2556754.1"/>
    </source>
</evidence>
<comment type="caution">
    <text evidence="2">The sequence shown here is derived from an EMBL/GenBank/DDBJ whole genome shotgun (WGS) entry which is preliminary data.</text>
</comment>
<sequence length="159" mass="17980">MDQDPAQPEIDMCPVTLPHFYRTGRPDAERTPREAKSASESDPYWITLPRFLQNHESTLRFPFRQDQDDIQTKPKNRSMGSATTPAPPPPPPQSQQPPMRQRKPQRRLPPLRPPSASKKAQSMGHREAGAGAEAEARAHPPPSRWRRRRCPPSPQSASI</sequence>
<feature type="compositionally biased region" description="Pro residues" evidence="1">
    <location>
        <begin position="85"/>
        <end position="95"/>
    </location>
</feature>
<feature type="compositionally biased region" description="Basic and acidic residues" evidence="1">
    <location>
        <begin position="63"/>
        <end position="72"/>
    </location>
</feature>
<accession>A0A8T0PE67</accession>
<keyword evidence="3" id="KW-1185">Reference proteome</keyword>
<feature type="region of interest" description="Disordered" evidence="1">
    <location>
        <begin position="1"/>
        <end position="45"/>
    </location>
</feature>
<feature type="compositionally biased region" description="Basic and acidic residues" evidence="1">
    <location>
        <begin position="124"/>
        <end position="138"/>
    </location>
</feature>
<evidence type="ECO:0000256" key="1">
    <source>
        <dbReference type="SAM" id="MobiDB-lite"/>
    </source>
</evidence>
<gene>
    <name evidence="2" type="ORF">PVAP13_8NG264101</name>
</gene>
<protein>
    <submittedName>
        <fullName evidence="2">Uncharacterized protein</fullName>
    </submittedName>
</protein>
<feature type="region of interest" description="Disordered" evidence="1">
    <location>
        <begin position="57"/>
        <end position="159"/>
    </location>
</feature>
<proteinExistence type="predicted"/>
<name>A0A8T0PE67_PANVG</name>